<dbReference type="InterPro" id="IPR025745">
    <property type="entry name" value="Mrr-like_N_dom"/>
</dbReference>
<keyword evidence="3" id="KW-0378">Hydrolase</keyword>
<evidence type="ECO:0000259" key="1">
    <source>
        <dbReference type="Pfam" id="PF04471"/>
    </source>
</evidence>
<dbReference type="InterPro" id="IPR007560">
    <property type="entry name" value="Restrct_endonuc_IV_Mrr"/>
</dbReference>
<sequence length="302" mass="33476">MAIPDFQSVFLPLLKACADGQEHTKQELLPLLTKQFALTETELSIKLASGKQGMFDNRVGWAKSYLKQAGLLENLRRGVFRITARGLQVLNENPQPLNVRYLKRFPEFVIFNAGKPKDESKFVESALVNPETPDELIAGGYKQIREALAIELLDRIKSVRPSRFEELVVELLLKMGYGGTQEDAGRVVGKSGDGGIDGIINEDRLGLDVIYIQAKRWEADVGRPEIQKFVGALAGNKASKGVFITSAGFSKGATDYAAQVNHRVVLIDGPMLAELMMDHDLGVSTKDVYTVKRLDTDYFEED</sequence>
<dbReference type="SUPFAM" id="SSF52980">
    <property type="entry name" value="Restriction endonuclease-like"/>
    <property type="match status" value="1"/>
</dbReference>
<dbReference type="RefSeq" id="WP_059751336.1">
    <property type="nucleotide sequence ID" value="NZ_LDUG01000006.1"/>
</dbReference>
<dbReference type="PATRIC" id="fig|36861.3.peg.3069"/>
<accession>A0A106BVI3</accession>
<dbReference type="Pfam" id="PF14338">
    <property type="entry name" value="Mrr_N"/>
    <property type="match status" value="1"/>
</dbReference>
<dbReference type="InterPro" id="IPR052906">
    <property type="entry name" value="Type_IV_Methyl-Rstrct_Enzyme"/>
</dbReference>
<proteinExistence type="predicted"/>
<dbReference type="Gene3D" id="3.40.1350.10">
    <property type="match status" value="1"/>
</dbReference>
<gene>
    <name evidence="3" type="ORF">ABW22_01715</name>
</gene>
<evidence type="ECO:0000313" key="3">
    <source>
        <dbReference type="EMBL" id="KVW99432.1"/>
    </source>
</evidence>
<dbReference type="Proteomes" id="UP000064243">
    <property type="component" value="Unassembled WGS sequence"/>
</dbReference>
<dbReference type="GO" id="GO:0015666">
    <property type="term" value="F:restriction endodeoxyribonuclease activity"/>
    <property type="evidence" value="ECO:0007669"/>
    <property type="project" value="TreeGrafter"/>
</dbReference>
<reference evidence="3 4" key="1">
    <citation type="journal article" date="2015" name="Appl. Environ. Microbiol.">
        <title>Aerobic and Anaerobic Thiosulfate Oxidation by a Cold-Adapted, Subglacial Chemoautotroph.</title>
        <authorList>
            <person name="Harrold Z.R."/>
            <person name="Skidmore M.L."/>
            <person name="Hamilton T.L."/>
            <person name="Desch L."/>
            <person name="Amada K."/>
            <person name="van Gelder W."/>
            <person name="Glover K."/>
            <person name="Roden E.E."/>
            <person name="Boyd E.S."/>
        </authorList>
    </citation>
    <scope>NUCLEOTIDE SEQUENCE [LARGE SCALE GENOMIC DNA]</scope>
    <source>
        <strain evidence="3 4">RG</strain>
    </source>
</reference>
<dbReference type="Pfam" id="PF04471">
    <property type="entry name" value="Mrr_cat"/>
    <property type="match status" value="1"/>
</dbReference>
<protein>
    <submittedName>
        <fullName evidence="3">Restriction endonuclease</fullName>
    </submittedName>
</protein>
<dbReference type="PANTHER" id="PTHR30015:SF7">
    <property type="entry name" value="TYPE IV METHYL-DIRECTED RESTRICTION ENZYME ECOKMRR"/>
    <property type="match status" value="1"/>
</dbReference>
<dbReference type="InterPro" id="IPR011335">
    <property type="entry name" value="Restrct_endonuc-II-like"/>
</dbReference>
<dbReference type="GO" id="GO:0009307">
    <property type="term" value="P:DNA restriction-modification system"/>
    <property type="evidence" value="ECO:0007669"/>
    <property type="project" value="InterPro"/>
</dbReference>
<keyword evidence="4" id="KW-1185">Reference proteome</keyword>
<dbReference type="PANTHER" id="PTHR30015">
    <property type="entry name" value="MRR RESTRICTION SYSTEM PROTEIN"/>
    <property type="match status" value="1"/>
</dbReference>
<dbReference type="InterPro" id="IPR011856">
    <property type="entry name" value="tRNA_endonuc-like_dom_sf"/>
</dbReference>
<organism evidence="3 4">
    <name type="scientific">Thiobacillus denitrificans</name>
    <dbReference type="NCBI Taxonomy" id="36861"/>
    <lineage>
        <taxon>Bacteria</taxon>
        <taxon>Pseudomonadati</taxon>
        <taxon>Pseudomonadota</taxon>
        <taxon>Betaproteobacteria</taxon>
        <taxon>Nitrosomonadales</taxon>
        <taxon>Thiobacillaceae</taxon>
        <taxon>Thiobacillus</taxon>
    </lineage>
</organism>
<name>A0A106BVI3_THIDE</name>
<dbReference type="AlphaFoldDB" id="A0A106BVI3"/>
<evidence type="ECO:0000259" key="2">
    <source>
        <dbReference type="Pfam" id="PF14338"/>
    </source>
</evidence>
<evidence type="ECO:0000313" key="4">
    <source>
        <dbReference type="Proteomes" id="UP000064243"/>
    </source>
</evidence>
<keyword evidence="3" id="KW-0540">Nuclease</keyword>
<dbReference type="GO" id="GO:0003677">
    <property type="term" value="F:DNA binding"/>
    <property type="evidence" value="ECO:0007669"/>
    <property type="project" value="InterPro"/>
</dbReference>
<keyword evidence="3" id="KW-0255">Endonuclease</keyword>
<comment type="caution">
    <text evidence="3">The sequence shown here is derived from an EMBL/GenBank/DDBJ whole genome shotgun (WGS) entry which is preliminary data.</text>
</comment>
<feature type="domain" description="Restriction system protein Mrr-like N-terminal" evidence="2">
    <location>
        <begin position="6"/>
        <end position="91"/>
    </location>
</feature>
<dbReference type="OrthoDB" id="9781481at2"/>
<dbReference type="EMBL" id="LDUG01000006">
    <property type="protein sequence ID" value="KVW99432.1"/>
    <property type="molecule type" value="Genomic_DNA"/>
</dbReference>
<feature type="domain" description="Restriction endonuclease type IV Mrr" evidence="1">
    <location>
        <begin position="157"/>
        <end position="276"/>
    </location>
</feature>